<evidence type="ECO:0000256" key="1">
    <source>
        <dbReference type="ARBA" id="ARBA00004371"/>
    </source>
</evidence>
<evidence type="ECO:0000256" key="11">
    <source>
        <dbReference type="ARBA" id="ARBA00023228"/>
    </source>
</evidence>
<gene>
    <name evidence="15" type="ORF">XNOV1_A022724</name>
</gene>
<dbReference type="EMBL" id="OY660864">
    <property type="protein sequence ID" value="CAJ1049468.1"/>
    <property type="molecule type" value="Genomic_DNA"/>
</dbReference>
<evidence type="ECO:0000256" key="3">
    <source>
        <dbReference type="ARBA" id="ARBA00004550"/>
    </source>
</evidence>
<name>A0AAV1EL79_XYRNO</name>
<dbReference type="GO" id="GO:0048246">
    <property type="term" value="P:macrophage chemotaxis"/>
    <property type="evidence" value="ECO:0007669"/>
    <property type="project" value="TreeGrafter"/>
</dbReference>
<keyword evidence="6" id="KW-0963">Cytoplasm</keyword>
<dbReference type="GO" id="GO:0005125">
    <property type="term" value="F:cytokine activity"/>
    <property type="evidence" value="ECO:0007669"/>
    <property type="project" value="UniProtKB-KW"/>
</dbReference>
<dbReference type="PROSITE" id="PS50106">
    <property type="entry name" value="PDZ"/>
    <property type="match status" value="1"/>
</dbReference>
<dbReference type="GO" id="GO:0005829">
    <property type="term" value="C:cytosol"/>
    <property type="evidence" value="ECO:0007669"/>
    <property type="project" value="UniProtKB-SubCell"/>
</dbReference>
<evidence type="ECO:0000259" key="14">
    <source>
        <dbReference type="PROSITE" id="PS50106"/>
    </source>
</evidence>
<dbReference type="GO" id="GO:0006955">
    <property type="term" value="P:immune response"/>
    <property type="evidence" value="ECO:0007669"/>
    <property type="project" value="InterPro"/>
</dbReference>
<evidence type="ECO:0000256" key="5">
    <source>
        <dbReference type="ARBA" id="ARBA00014702"/>
    </source>
</evidence>
<dbReference type="GO" id="GO:0005615">
    <property type="term" value="C:extracellular space"/>
    <property type="evidence" value="ECO:0007669"/>
    <property type="project" value="UniProtKB-KW"/>
</dbReference>
<evidence type="ECO:0000256" key="8">
    <source>
        <dbReference type="ARBA" id="ARBA00022525"/>
    </source>
</evidence>
<dbReference type="SUPFAM" id="SSF50156">
    <property type="entry name" value="PDZ domain-like"/>
    <property type="match status" value="1"/>
</dbReference>
<keyword evidence="10" id="KW-0395">Inflammatory response</keyword>
<reference evidence="15" key="1">
    <citation type="submission" date="2023-08" db="EMBL/GenBank/DDBJ databases">
        <authorList>
            <person name="Alioto T."/>
            <person name="Alioto T."/>
            <person name="Gomez Garrido J."/>
        </authorList>
    </citation>
    <scope>NUCLEOTIDE SEQUENCE</scope>
</reference>
<evidence type="ECO:0000313" key="16">
    <source>
        <dbReference type="Proteomes" id="UP001178508"/>
    </source>
</evidence>
<organism evidence="15 16">
    <name type="scientific">Xyrichtys novacula</name>
    <name type="common">Pearly razorfish</name>
    <name type="synonym">Hemipteronotus novacula</name>
    <dbReference type="NCBI Taxonomy" id="13765"/>
    <lineage>
        <taxon>Eukaryota</taxon>
        <taxon>Metazoa</taxon>
        <taxon>Chordata</taxon>
        <taxon>Craniata</taxon>
        <taxon>Vertebrata</taxon>
        <taxon>Euteleostomi</taxon>
        <taxon>Actinopterygii</taxon>
        <taxon>Neopterygii</taxon>
        <taxon>Teleostei</taxon>
        <taxon>Neoteleostei</taxon>
        <taxon>Acanthomorphata</taxon>
        <taxon>Eupercaria</taxon>
        <taxon>Labriformes</taxon>
        <taxon>Labridae</taxon>
        <taxon>Xyrichtys</taxon>
    </lineage>
</organism>
<dbReference type="InterPro" id="IPR008996">
    <property type="entry name" value="IL1/FGF"/>
</dbReference>
<dbReference type="Proteomes" id="UP001178508">
    <property type="component" value="Chromosome 1"/>
</dbReference>
<evidence type="ECO:0000256" key="13">
    <source>
        <dbReference type="SAM" id="MobiDB-lite"/>
    </source>
</evidence>
<evidence type="ECO:0000256" key="12">
    <source>
        <dbReference type="ARBA" id="ARBA00023246"/>
    </source>
</evidence>
<evidence type="ECO:0000313" key="15">
    <source>
        <dbReference type="EMBL" id="CAJ1049468.1"/>
    </source>
</evidence>
<keyword evidence="12" id="KW-0497">Mitogen</keyword>
<keyword evidence="8" id="KW-0964">Secreted</keyword>
<evidence type="ECO:0000256" key="6">
    <source>
        <dbReference type="ARBA" id="ARBA00022490"/>
    </source>
</evidence>
<evidence type="ECO:0000256" key="9">
    <source>
        <dbReference type="ARBA" id="ARBA00022620"/>
    </source>
</evidence>
<dbReference type="InterPro" id="IPR036034">
    <property type="entry name" value="PDZ_sf"/>
</dbReference>
<dbReference type="InterPro" id="IPR001478">
    <property type="entry name" value="PDZ"/>
</dbReference>
<keyword evidence="11" id="KW-0458">Lysosome</keyword>
<dbReference type="SUPFAM" id="SSF50353">
    <property type="entry name" value="Cytokine"/>
    <property type="match status" value="1"/>
</dbReference>
<sequence length="368" mass="41093">MDHTQGSLVKGGVFIVHQNHEGKHQYKVENVMKGRKGEKMFVRRGDKLMQINGMDLHDLTPEELAQMLAEGNPKLTVHKAEVMKERAQQSLPAEDTIHPVSKENIVLSFCMKMRREEDLDLDENDMGLGGEESRNESTEDEVCQTDNGENGEERDLLVVTMVKTTISVVAGRGCDMSRPCGGCQGSGCTYDDVVVVSESSEVVLVARGGGQGGGCFKQEKQSNYTVRHAASHQYLRGLCIQNSVYTSPNPENITIYSYKSTCFSWFSKGKPVVLNFTGSNCFLRCCMEGEQVLLRVEPCEKQRLKQISKNDEGTLSFVFFMKSNSSHLKFESALHRGWFIQVINTQSVGMATLDGGSEEHSFYFIIQK</sequence>
<dbReference type="GO" id="GO:0001660">
    <property type="term" value="P:fever generation"/>
    <property type="evidence" value="ECO:0007669"/>
    <property type="project" value="UniProtKB-KW"/>
</dbReference>
<dbReference type="Pfam" id="PF00595">
    <property type="entry name" value="PDZ"/>
    <property type="match status" value="1"/>
</dbReference>
<comment type="subcellular location">
    <subcellularLocation>
        <location evidence="2">Cytoplasm</location>
        <location evidence="2">Cytosol</location>
    </subcellularLocation>
    <subcellularLocation>
        <location evidence="1">Lysosome</location>
    </subcellularLocation>
    <subcellularLocation>
        <location evidence="3">Secreted</location>
        <location evidence="3">Extracellular exosome</location>
    </subcellularLocation>
</comment>
<dbReference type="Gene3D" id="2.30.42.10">
    <property type="match status" value="1"/>
</dbReference>
<dbReference type="GO" id="GO:0005764">
    <property type="term" value="C:lysosome"/>
    <property type="evidence" value="ECO:0007669"/>
    <property type="project" value="UniProtKB-SubCell"/>
</dbReference>
<comment type="similarity">
    <text evidence="4">Belongs to the IL-1 family.</text>
</comment>
<dbReference type="GO" id="GO:1901222">
    <property type="term" value="P:regulation of non-canonical NF-kappaB signal transduction"/>
    <property type="evidence" value="ECO:0007669"/>
    <property type="project" value="TreeGrafter"/>
</dbReference>
<keyword evidence="7" id="KW-0202">Cytokine</keyword>
<keyword evidence="16" id="KW-1185">Reference proteome</keyword>
<accession>A0AAV1EL79</accession>
<dbReference type="GO" id="GO:0071222">
    <property type="term" value="P:cellular response to lipopolysaccharide"/>
    <property type="evidence" value="ECO:0007669"/>
    <property type="project" value="TreeGrafter"/>
</dbReference>
<dbReference type="PANTHER" id="PTHR10078:SF30">
    <property type="entry name" value="INTERLEUKIN-1 BETA"/>
    <property type="match status" value="1"/>
</dbReference>
<dbReference type="GO" id="GO:0051781">
    <property type="term" value="P:positive regulation of cell division"/>
    <property type="evidence" value="ECO:0007669"/>
    <property type="project" value="UniProtKB-KW"/>
</dbReference>
<evidence type="ECO:0000256" key="4">
    <source>
        <dbReference type="ARBA" id="ARBA00010448"/>
    </source>
</evidence>
<evidence type="ECO:0000256" key="10">
    <source>
        <dbReference type="ARBA" id="ARBA00023198"/>
    </source>
</evidence>
<protein>
    <recommendedName>
        <fullName evidence="5">Interleukin-1 beta</fullName>
    </recommendedName>
</protein>
<dbReference type="GO" id="GO:0042119">
    <property type="term" value="P:neutrophil activation"/>
    <property type="evidence" value="ECO:0007669"/>
    <property type="project" value="TreeGrafter"/>
</dbReference>
<keyword evidence="9" id="KW-0666">Pyrogen</keyword>
<dbReference type="Gene3D" id="2.80.10.50">
    <property type="match status" value="1"/>
</dbReference>
<dbReference type="InterPro" id="IPR000975">
    <property type="entry name" value="IL-1_fam"/>
</dbReference>
<evidence type="ECO:0000256" key="7">
    <source>
        <dbReference type="ARBA" id="ARBA00022514"/>
    </source>
</evidence>
<feature type="region of interest" description="Disordered" evidence="13">
    <location>
        <begin position="120"/>
        <end position="149"/>
    </location>
</feature>
<dbReference type="SMART" id="SM00125">
    <property type="entry name" value="IL1"/>
    <property type="match status" value="1"/>
</dbReference>
<dbReference type="AlphaFoldDB" id="A0AAV1EL79"/>
<proteinExistence type="inferred from homology"/>
<feature type="domain" description="PDZ" evidence="14">
    <location>
        <begin position="1"/>
        <end position="77"/>
    </location>
</feature>
<dbReference type="GO" id="GO:0019221">
    <property type="term" value="P:cytokine-mediated signaling pathway"/>
    <property type="evidence" value="ECO:0007669"/>
    <property type="project" value="TreeGrafter"/>
</dbReference>
<evidence type="ECO:0000256" key="2">
    <source>
        <dbReference type="ARBA" id="ARBA00004514"/>
    </source>
</evidence>
<dbReference type="CDD" id="cd00100">
    <property type="entry name" value="beta-trefoil_IL1"/>
    <property type="match status" value="1"/>
</dbReference>
<dbReference type="Pfam" id="PF00340">
    <property type="entry name" value="IL1"/>
    <property type="match status" value="1"/>
</dbReference>
<dbReference type="GO" id="GO:0010628">
    <property type="term" value="P:positive regulation of gene expression"/>
    <property type="evidence" value="ECO:0007669"/>
    <property type="project" value="TreeGrafter"/>
</dbReference>
<dbReference type="PANTHER" id="PTHR10078">
    <property type="entry name" value="INTERLEUKIN-1 FAMILY MEMBER"/>
    <property type="match status" value="1"/>
</dbReference>